<reference evidence="7" key="3">
    <citation type="submission" date="2025-09" db="UniProtKB">
        <authorList>
            <consortium name="Ensembl"/>
        </authorList>
    </citation>
    <scope>IDENTIFICATION</scope>
</reference>
<keyword evidence="4" id="KW-0812">Transmembrane</keyword>
<reference evidence="7 8" key="1">
    <citation type="journal article" date="2007" name="Nature">
        <title>Genome of the marsupial Monodelphis domestica reveals innovation in non-coding sequences.</title>
        <authorList>
            <person name="Mikkelsen T.S."/>
            <person name="Wakefield M.J."/>
            <person name="Aken B."/>
            <person name="Amemiya C.T."/>
            <person name="Chang J.L."/>
            <person name="Duke S."/>
            <person name="Garber M."/>
            <person name="Gentles A.J."/>
            <person name="Goodstadt L."/>
            <person name="Heger A."/>
            <person name="Jurka J."/>
            <person name="Kamal M."/>
            <person name="Mauceli E."/>
            <person name="Searle S.M."/>
            <person name="Sharpe T."/>
            <person name="Baker M.L."/>
            <person name="Batzer M.A."/>
            <person name="Benos P.V."/>
            <person name="Belov K."/>
            <person name="Clamp M."/>
            <person name="Cook A."/>
            <person name="Cuff J."/>
            <person name="Das R."/>
            <person name="Davidow L."/>
            <person name="Deakin J.E."/>
            <person name="Fazzari M.J."/>
            <person name="Glass J.L."/>
            <person name="Grabherr M."/>
            <person name="Greally J.M."/>
            <person name="Gu W."/>
            <person name="Hore T.A."/>
            <person name="Huttley G.A."/>
            <person name="Kleber M."/>
            <person name="Jirtle R.L."/>
            <person name="Koina E."/>
            <person name="Lee J.T."/>
            <person name="Mahony S."/>
            <person name="Marra M.A."/>
            <person name="Miller R.D."/>
            <person name="Nicholls R.D."/>
            <person name="Oda M."/>
            <person name="Papenfuss A.T."/>
            <person name="Parra Z.E."/>
            <person name="Pollock D.D."/>
            <person name="Ray D.A."/>
            <person name="Schein J.E."/>
            <person name="Speed T.P."/>
            <person name="Thompson K."/>
            <person name="VandeBerg J.L."/>
            <person name="Wade C.M."/>
            <person name="Walker J.A."/>
            <person name="Waters P.D."/>
            <person name="Webber C."/>
            <person name="Weidman J.R."/>
            <person name="Xie X."/>
            <person name="Zody M.C."/>
            <person name="Baldwin J."/>
            <person name="Abdouelleil A."/>
            <person name="Abdulkadir J."/>
            <person name="Abebe A."/>
            <person name="Abera B."/>
            <person name="Abreu J."/>
            <person name="Acer S.C."/>
            <person name="Aftuck L."/>
            <person name="Alexander A."/>
            <person name="An P."/>
            <person name="Anderson E."/>
            <person name="Anderson S."/>
            <person name="Arachi H."/>
            <person name="Azer M."/>
            <person name="Bachantsang P."/>
            <person name="Barry A."/>
            <person name="Bayul T."/>
            <person name="Berlin A."/>
            <person name="Bessette D."/>
            <person name="Bloom T."/>
            <person name="Bloom T."/>
            <person name="Boguslavskiy L."/>
            <person name="Bonnet C."/>
            <person name="Boukhgalter B."/>
            <person name="Bourzgui I."/>
            <person name="Brown A."/>
            <person name="Cahill P."/>
            <person name="Channer S."/>
            <person name="Cheshatsang Y."/>
            <person name="Chuda L."/>
            <person name="Citroen M."/>
            <person name="Collymore A."/>
            <person name="Cooke P."/>
            <person name="Costello M."/>
            <person name="D'Aco K."/>
            <person name="Daza R."/>
            <person name="De Haan G."/>
            <person name="DeGray S."/>
            <person name="DeMaso C."/>
            <person name="Dhargay N."/>
            <person name="Dooley K."/>
            <person name="Dooley E."/>
            <person name="Doricent M."/>
            <person name="Dorje P."/>
            <person name="Dorjee K."/>
            <person name="Dupes A."/>
            <person name="Elong R."/>
            <person name="Falk J."/>
            <person name="Farina A."/>
            <person name="Faro S."/>
            <person name="Ferguson D."/>
            <person name="Fisher S."/>
            <person name="Foley C.D."/>
            <person name="Franke A."/>
            <person name="Friedrich D."/>
            <person name="Gadbois L."/>
            <person name="Gearin G."/>
            <person name="Gearin C.R."/>
            <person name="Giannoukos G."/>
            <person name="Goode T."/>
            <person name="Graham J."/>
            <person name="Grandbois E."/>
            <person name="Grewal S."/>
            <person name="Gyaltsen K."/>
            <person name="Hafez N."/>
            <person name="Hagos B."/>
            <person name="Hall J."/>
            <person name="Henson C."/>
            <person name="Hollinger A."/>
            <person name="Honan T."/>
            <person name="Huard M.D."/>
            <person name="Hughes L."/>
            <person name="Hurhula B."/>
            <person name="Husby M.E."/>
            <person name="Kamat A."/>
            <person name="Kanga B."/>
            <person name="Kashin S."/>
            <person name="Khazanovich D."/>
            <person name="Kisner P."/>
            <person name="Lance K."/>
            <person name="Lara M."/>
            <person name="Lee W."/>
            <person name="Lennon N."/>
            <person name="Letendre F."/>
            <person name="LeVine R."/>
            <person name="Lipovsky A."/>
            <person name="Liu X."/>
            <person name="Liu J."/>
            <person name="Liu S."/>
            <person name="Lokyitsang T."/>
            <person name="Lokyitsang Y."/>
            <person name="Lubonja R."/>
            <person name="Lui A."/>
            <person name="MacDonald P."/>
            <person name="Magnisalis V."/>
            <person name="Maru K."/>
            <person name="Matthews C."/>
            <person name="McCusker W."/>
            <person name="McDonough S."/>
            <person name="Mehta T."/>
            <person name="Meldrim J."/>
            <person name="Meneus L."/>
            <person name="Mihai O."/>
            <person name="Mihalev A."/>
            <person name="Mihova T."/>
            <person name="Mittelman R."/>
            <person name="Mlenga V."/>
            <person name="Montmayeur A."/>
            <person name="Mulrain L."/>
            <person name="Navidi A."/>
            <person name="Naylor J."/>
            <person name="Negash T."/>
            <person name="Nguyen T."/>
            <person name="Nguyen N."/>
            <person name="Nicol R."/>
            <person name="Norbu C."/>
            <person name="Norbu N."/>
            <person name="Novod N."/>
            <person name="O'Neill B."/>
            <person name="Osman S."/>
            <person name="Markiewicz E."/>
            <person name="Oyono O.L."/>
            <person name="Patti C."/>
            <person name="Phunkhang P."/>
            <person name="Pierre F."/>
            <person name="Priest M."/>
            <person name="Raghuraman S."/>
            <person name="Rege F."/>
            <person name="Reyes R."/>
            <person name="Rise C."/>
            <person name="Rogov P."/>
            <person name="Ross K."/>
            <person name="Ryan E."/>
            <person name="Settipalli S."/>
            <person name="Shea T."/>
            <person name="Sherpa N."/>
            <person name="Shi L."/>
            <person name="Shih D."/>
            <person name="Sparrow T."/>
            <person name="Spaulding J."/>
            <person name="Stalker J."/>
            <person name="Stange-Thomann N."/>
            <person name="Stavropoulos S."/>
            <person name="Stone C."/>
            <person name="Strader C."/>
            <person name="Tesfaye S."/>
            <person name="Thomson T."/>
            <person name="Thoulutsang Y."/>
            <person name="Thoulutsang D."/>
            <person name="Topham K."/>
            <person name="Topping I."/>
            <person name="Tsamla T."/>
            <person name="Vassiliev H."/>
            <person name="Vo A."/>
            <person name="Wangchuk T."/>
            <person name="Wangdi T."/>
            <person name="Weiand M."/>
            <person name="Wilkinson J."/>
            <person name="Wilson A."/>
            <person name="Yadav S."/>
            <person name="Young G."/>
            <person name="Yu Q."/>
            <person name="Zembek L."/>
            <person name="Zhong D."/>
            <person name="Zimmer A."/>
            <person name="Zwirko Z."/>
            <person name="Jaffe D.B."/>
            <person name="Alvarez P."/>
            <person name="Brockman W."/>
            <person name="Butler J."/>
            <person name="Chin C."/>
            <person name="Gnerre S."/>
            <person name="MacCallum I."/>
            <person name="Graves J.A."/>
            <person name="Ponting C.P."/>
            <person name="Breen M."/>
            <person name="Samollow P.B."/>
            <person name="Lander E.S."/>
            <person name="Lindblad-Toh K."/>
        </authorList>
    </citation>
    <scope>NUCLEOTIDE SEQUENCE [LARGE SCALE GENOMIC DNA]</scope>
</reference>
<dbReference type="Bgee" id="ENSMODG00000048659">
    <property type="expression patterns" value="Expressed in liver and 18 other cell types or tissues"/>
</dbReference>
<evidence type="ECO:0000259" key="5">
    <source>
        <dbReference type="PROSITE" id="PS50404"/>
    </source>
</evidence>
<dbReference type="STRING" id="13616.ENSMODP00000048278"/>
<sequence length="268" mass="30808">MGVEGARCLGASRVKRAWKPGFWNSSKVKTPGCLPAFPSHSLQQGYPFASRAKNTLLLHPGSQDPLPQPRMFEEKFFDTKEQLQKLKEDMLLFQQVPMVEIDGMKLVQTRAILHYIAKKCNLLGNNLKDRALIIMYAEGTMDLMELLIIHPFLKPEEQKQKLIEIGNKAKNRYFLAYEKVLRTHGQNFLVGNQISLADVQLIEAILMVEERRGGLPLTVLPLWQCLDYSYTLLLNPILLIYICKSFIVIISFVCRDNLFLLYMIYIIC</sequence>
<dbReference type="Gene3D" id="3.40.30.10">
    <property type="entry name" value="Glutaredoxin"/>
    <property type="match status" value="1"/>
</dbReference>
<evidence type="ECO:0000256" key="2">
    <source>
        <dbReference type="ARBA" id="ARBA00022679"/>
    </source>
</evidence>
<dbReference type="PANTHER" id="PTHR11571:SF107">
    <property type="entry name" value="GLUTATHIONE S-TRANSFERASE A1"/>
    <property type="match status" value="1"/>
</dbReference>
<dbReference type="GeneTree" id="ENSGT00940000161750"/>
<dbReference type="EC" id="2.5.1.18" evidence="3"/>
<keyword evidence="2 3" id="KW-0808">Transferase</keyword>
<dbReference type="InterPro" id="IPR050213">
    <property type="entry name" value="GST_superfamily"/>
</dbReference>
<organism evidence="7 8">
    <name type="scientific">Monodelphis domestica</name>
    <name type="common">Gray short-tailed opossum</name>
    <dbReference type="NCBI Taxonomy" id="13616"/>
    <lineage>
        <taxon>Eukaryota</taxon>
        <taxon>Metazoa</taxon>
        <taxon>Chordata</taxon>
        <taxon>Craniata</taxon>
        <taxon>Vertebrata</taxon>
        <taxon>Euteleostomi</taxon>
        <taxon>Mammalia</taxon>
        <taxon>Metatheria</taxon>
        <taxon>Didelphimorphia</taxon>
        <taxon>Didelphidae</taxon>
        <taxon>Monodelphis</taxon>
    </lineage>
</organism>
<feature type="domain" description="GST C-terminal" evidence="6">
    <location>
        <begin position="126"/>
        <end position="222"/>
    </location>
</feature>
<name>A0A5F8GKU4_MONDO</name>
<dbReference type="GO" id="GO:0006805">
    <property type="term" value="P:xenobiotic metabolic process"/>
    <property type="evidence" value="ECO:0000318"/>
    <property type="project" value="GO_Central"/>
</dbReference>
<dbReference type="InterPro" id="IPR004045">
    <property type="entry name" value="Glutathione_S-Trfase_N"/>
</dbReference>
<dbReference type="Ensembl" id="ENSMODT00000085548.1">
    <property type="protein sequence ID" value="ENSMODP00000048278.1"/>
    <property type="gene ID" value="ENSMODG00000048659.1"/>
</dbReference>
<feature type="transmembrane region" description="Helical" evidence="4">
    <location>
        <begin position="232"/>
        <end position="254"/>
    </location>
</feature>
<proteinExistence type="inferred from homology"/>
<dbReference type="PRINTS" id="PR01266">
    <property type="entry name" value="GSTRNSFRASEA"/>
</dbReference>
<dbReference type="AlphaFoldDB" id="A0A5F8GKU4"/>
<dbReference type="SFLD" id="SFLDS00019">
    <property type="entry name" value="Glutathione_Transferase_(cytos"/>
    <property type="match status" value="1"/>
</dbReference>
<dbReference type="Pfam" id="PF02798">
    <property type="entry name" value="GST_N"/>
    <property type="match status" value="1"/>
</dbReference>
<dbReference type="PROSITE" id="PS50405">
    <property type="entry name" value="GST_CTER"/>
    <property type="match status" value="1"/>
</dbReference>
<reference evidence="7" key="2">
    <citation type="submission" date="2025-08" db="UniProtKB">
        <authorList>
            <consortium name="Ensembl"/>
        </authorList>
    </citation>
    <scope>IDENTIFICATION</scope>
</reference>
<comment type="catalytic activity">
    <reaction evidence="3">
        <text>RX + glutathione = an S-substituted glutathione + a halide anion + H(+)</text>
        <dbReference type="Rhea" id="RHEA:16437"/>
        <dbReference type="ChEBI" id="CHEBI:15378"/>
        <dbReference type="ChEBI" id="CHEBI:16042"/>
        <dbReference type="ChEBI" id="CHEBI:17792"/>
        <dbReference type="ChEBI" id="CHEBI:57925"/>
        <dbReference type="ChEBI" id="CHEBI:90779"/>
        <dbReference type="EC" id="2.5.1.18"/>
    </reaction>
</comment>
<dbReference type="InterPro" id="IPR004046">
    <property type="entry name" value="GST_C"/>
</dbReference>
<dbReference type="FunFam" id="1.20.1050.10:FF:000005">
    <property type="entry name" value="Glutathione S-transferase A1"/>
    <property type="match status" value="1"/>
</dbReference>
<dbReference type="InParanoid" id="A0A5F8GKU4"/>
<dbReference type="InterPro" id="IPR036249">
    <property type="entry name" value="Thioredoxin-like_sf"/>
</dbReference>
<dbReference type="Gene3D" id="1.20.1050.10">
    <property type="match status" value="1"/>
</dbReference>
<dbReference type="Pfam" id="PF00043">
    <property type="entry name" value="GST_C"/>
    <property type="match status" value="1"/>
</dbReference>
<dbReference type="InterPro" id="IPR036282">
    <property type="entry name" value="Glutathione-S-Trfase_C_sf"/>
</dbReference>
<evidence type="ECO:0000313" key="8">
    <source>
        <dbReference type="Proteomes" id="UP000002280"/>
    </source>
</evidence>
<dbReference type="PANTHER" id="PTHR11571">
    <property type="entry name" value="GLUTATHIONE S-TRANSFERASE"/>
    <property type="match status" value="1"/>
</dbReference>
<evidence type="ECO:0000259" key="6">
    <source>
        <dbReference type="PROSITE" id="PS50405"/>
    </source>
</evidence>
<evidence type="ECO:0000256" key="3">
    <source>
        <dbReference type="RuleBase" id="RU003494"/>
    </source>
</evidence>
<evidence type="ECO:0000256" key="4">
    <source>
        <dbReference type="SAM" id="Phobius"/>
    </source>
</evidence>
<keyword evidence="4" id="KW-0472">Membrane</keyword>
<keyword evidence="8" id="KW-1185">Reference proteome</keyword>
<feature type="domain" description="GST N-terminal" evidence="5">
    <location>
        <begin position="72"/>
        <end position="124"/>
    </location>
</feature>
<dbReference type="GO" id="GO:0004364">
    <property type="term" value="F:glutathione transferase activity"/>
    <property type="evidence" value="ECO:0000318"/>
    <property type="project" value="GO_Central"/>
</dbReference>
<dbReference type="PROSITE" id="PS50404">
    <property type="entry name" value="GST_NTER"/>
    <property type="match status" value="1"/>
</dbReference>
<dbReference type="Proteomes" id="UP000002280">
    <property type="component" value="Chromosome 3"/>
</dbReference>
<dbReference type="SUPFAM" id="SSF47616">
    <property type="entry name" value="GST C-terminal domain-like"/>
    <property type="match status" value="1"/>
</dbReference>
<evidence type="ECO:0000313" key="7">
    <source>
        <dbReference type="Ensembl" id="ENSMODP00000048278.1"/>
    </source>
</evidence>
<comment type="similarity">
    <text evidence="1 3">Belongs to the GST superfamily. Alpha family.</text>
</comment>
<dbReference type="SUPFAM" id="SSF52833">
    <property type="entry name" value="Thioredoxin-like"/>
    <property type="match status" value="1"/>
</dbReference>
<evidence type="ECO:0000256" key="1">
    <source>
        <dbReference type="ARBA" id="ARBA00011055"/>
    </source>
</evidence>
<keyword evidence="4" id="KW-1133">Transmembrane helix</keyword>
<dbReference type="GO" id="GO:0006749">
    <property type="term" value="P:glutathione metabolic process"/>
    <property type="evidence" value="ECO:0000318"/>
    <property type="project" value="GO_Central"/>
</dbReference>
<dbReference type="InterPro" id="IPR040079">
    <property type="entry name" value="Glutathione_S-Trfase"/>
</dbReference>
<accession>A0A5F8GKU4</accession>
<dbReference type="InterPro" id="IPR010987">
    <property type="entry name" value="Glutathione-S-Trfase_C-like"/>
</dbReference>
<dbReference type="InterPro" id="IPR003080">
    <property type="entry name" value="GST_alpha"/>
</dbReference>
<protein>
    <recommendedName>
        <fullName evidence="3">Glutathione S-transferase</fullName>
        <ecNumber evidence="3">2.5.1.18</ecNumber>
    </recommendedName>
</protein>